<feature type="compositionally biased region" description="Polar residues" evidence="1">
    <location>
        <begin position="81"/>
        <end position="104"/>
    </location>
</feature>
<gene>
    <name evidence="2" type="ORF">BGW38_003528</name>
</gene>
<evidence type="ECO:0000313" key="3">
    <source>
        <dbReference type="Proteomes" id="UP000780801"/>
    </source>
</evidence>
<proteinExistence type="predicted"/>
<dbReference type="OrthoDB" id="2440113at2759"/>
<dbReference type="EMBL" id="JAABOA010000235">
    <property type="protein sequence ID" value="KAF9585184.1"/>
    <property type="molecule type" value="Genomic_DNA"/>
</dbReference>
<organism evidence="2 3">
    <name type="scientific">Lunasporangiospora selenospora</name>
    <dbReference type="NCBI Taxonomy" id="979761"/>
    <lineage>
        <taxon>Eukaryota</taxon>
        <taxon>Fungi</taxon>
        <taxon>Fungi incertae sedis</taxon>
        <taxon>Mucoromycota</taxon>
        <taxon>Mortierellomycotina</taxon>
        <taxon>Mortierellomycetes</taxon>
        <taxon>Mortierellales</taxon>
        <taxon>Mortierellaceae</taxon>
        <taxon>Lunasporangiospora</taxon>
    </lineage>
</organism>
<evidence type="ECO:0000313" key="2">
    <source>
        <dbReference type="EMBL" id="KAF9585184.1"/>
    </source>
</evidence>
<comment type="caution">
    <text evidence="2">The sequence shown here is derived from an EMBL/GenBank/DDBJ whole genome shotgun (WGS) entry which is preliminary data.</text>
</comment>
<evidence type="ECO:0000256" key="1">
    <source>
        <dbReference type="SAM" id="MobiDB-lite"/>
    </source>
</evidence>
<feature type="region of interest" description="Disordered" evidence="1">
    <location>
        <begin position="78"/>
        <end position="104"/>
    </location>
</feature>
<keyword evidence="3" id="KW-1185">Reference proteome</keyword>
<sequence length="157" mass="15571">MTVRTNSSLSISASLQNGANIGTALITVAKADGSANETIADIKGNATPRVTQSWSISALQYPEGKYIVQLIVTPAGATAPAPSNGTAQTTQVAPPSATGGSATGPSIYYWRGTVKVTSPDKPDGTKTAAASSHVIGSALSKAAVAMGALVLASLVSA</sequence>
<dbReference type="AlphaFoldDB" id="A0A9P6G170"/>
<dbReference type="Proteomes" id="UP000780801">
    <property type="component" value="Unassembled WGS sequence"/>
</dbReference>
<reference evidence="2" key="1">
    <citation type="journal article" date="2020" name="Fungal Divers.">
        <title>Resolving the Mortierellaceae phylogeny through synthesis of multi-gene phylogenetics and phylogenomics.</title>
        <authorList>
            <person name="Vandepol N."/>
            <person name="Liber J."/>
            <person name="Desiro A."/>
            <person name="Na H."/>
            <person name="Kennedy M."/>
            <person name="Barry K."/>
            <person name="Grigoriev I.V."/>
            <person name="Miller A.N."/>
            <person name="O'Donnell K."/>
            <person name="Stajich J.E."/>
            <person name="Bonito G."/>
        </authorList>
    </citation>
    <scope>NUCLEOTIDE SEQUENCE</scope>
    <source>
        <strain evidence="2">KOD1015</strain>
    </source>
</reference>
<protein>
    <submittedName>
        <fullName evidence="2">Uncharacterized protein</fullName>
    </submittedName>
</protein>
<accession>A0A9P6G170</accession>
<name>A0A9P6G170_9FUNG</name>